<keyword evidence="2" id="KW-1185">Reference proteome</keyword>
<protein>
    <submittedName>
        <fullName evidence="1">Uncharacterized protein</fullName>
    </submittedName>
</protein>
<reference evidence="1 2" key="1">
    <citation type="submission" date="2013-09" db="EMBL/GenBank/DDBJ databases">
        <title>Corchorus capsularis genome sequencing.</title>
        <authorList>
            <person name="Alam M."/>
            <person name="Haque M.S."/>
            <person name="Islam M.S."/>
            <person name="Emdad E.M."/>
            <person name="Islam M.M."/>
            <person name="Ahmed B."/>
            <person name="Halim A."/>
            <person name="Hossen Q.M.M."/>
            <person name="Hossain M.Z."/>
            <person name="Ahmed R."/>
            <person name="Khan M.M."/>
            <person name="Islam R."/>
            <person name="Rashid M.M."/>
            <person name="Khan S.A."/>
            <person name="Rahman M.S."/>
            <person name="Alam M."/>
        </authorList>
    </citation>
    <scope>NUCLEOTIDE SEQUENCE [LARGE SCALE GENOMIC DNA]</scope>
    <source>
        <strain evidence="2">cv. CVL-1</strain>
        <tissue evidence="1">Whole seedling</tissue>
    </source>
</reference>
<sequence>MAERERIGLTVIYVTQLRRRE</sequence>
<dbReference type="Proteomes" id="UP000188268">
    <property type="component" value="Unassembled WGS sequence"/>
</dbReference>
<dbReference type="Gramene" id="OMO88800">
    <property type="protein sequence ID" value="OMO88800"/>
    <property type="gene ID" value="CCACVL1_08195"/>
</dbReference>
<comment type="caution">
    <text evidence="1">The sequence shown here is derived from an EMBL/GenBank/DDBJ whole genome shotgun (WGS) entry which is preliminary data.</text>
</comment>
<evidence type="ECO:0000313" key="2">
    <source>
        <dbReference type="Proteomes" id="UP000188268"/>
    </source>
</evidence>
<organism evidence="1 2">
    <name type="scientific">Corchorus capsularis</name>
    <name type="common">Jute</name>
    <dbReference type="NCBI Taxonomy" id="210143"/>
    <lineage>
        <taxon>Eukaryota</taxon>
        <taxon>Viridiplantae</taxon>
        <taxon>Streptophyta</taxon>
        <taxon>Embryophyta</taxon>
        <taxon>Tracheophyta</taxon>
        <taxon>Spermatophyta</taxon>
        <taxon>Magnoliopsida</taxon>
        <taxon>eudicotyledons</taxon>
        <taxon>Gunneridae</taxon>
        <taxon>Pentapetalae</taxon>
        <taxon>rosids</taxon>
        <taxon>malvids</taxon>
        <taxon>Malvales</taxon>
        <taxon>Malvaceae</taxon>
        <taxon>Grewioideae</taxon>
        <taxon>Apeibeae</taxon>
        <taxon>Corchorus</taxon>
    </lineage>
</organism>
<evidence type="ECO:0000313" key="1">
    <source>
        <dbReference type="EMBL" id="OMO88800.1"/>
    </source>
</evidence>
<name>A0A1R3J1Y3_COCAP</name>
<dbReference type="AlphaFoldDB" id="A0A1R3J1Y3"/>
<feature type="non-terminal residue" evidence="1">
    <location>
        <position position="21"/>
    </location>
</feature>
<dbReference type="EMBL" id="AWWV01008907">
    <property type="protein sequence ID" value="OMO88800.1"/>
    <property type="molecule type" value="Genomic_DNA"/>
</dbReference>
<accession>A0A1R3J1Y3</accession>
<gene>
    <name evidence="1" type="ORF">CCACVL1_08195</name>
</gene>
<proteinExistence type="predicted"/>